<dbReference type="GO" id="GO:0005829">
    <property type="term" value="C:cytosol"/>
    <property type="evidence" value="ECO:0007669"/>
    <property type="project" value="TreeGrafter"/>
</dbReference>
<evidence type="ECO:0000313" key="12">
    <source>
        <dbReference type="Proteomes" id="UP000033590"/>
    </source>
</evidence>
<feature type="domain" description="OmpR/PhoB-type" evidence="9">
    <location>
        <begin position="130"/>
        <end position="227"/>
    </location>
</feature>
<keyword evidence="1 6" id="KW-0597">Phosphoprotein</keyword>
<dbReference type="SMART" id="SM00448">
    <property type="entry name" value="REC"/>
    <property type="match status" value="1"/>
</dbReference>
<reference evidence="10 12" key="1">
    <citation type="submission" date="2015-02" db="EMBL/GenBank/DDBJ databases">
        <title>Evolution of amylase-binding proteins of oral streptococcal species.</title>
        <authorList>
            <person name="Haase E.M."/>
        </authorList>
    </citation>
    <scope>NUCLEOTIDE SEQUENCE [LARGE SCALE GENOMIC DNA]</scope>
    <source>
        <strain evidence="10 12">SK145</strain>
    </source>
</reference>
<dbReference type="Gene3D" id="1.10.10.10">
    <property type="entry name" value="Winged helix-like DNA-binding domain superfamily/Winged helix DNA-binding domain"/>
    <property type="match status" value="1"/>
</dbReference>
<dbReference type="SUPFAM" id="SSF46894">
    <property type="entry name" value="C-terminal effector domain of the bipartite response regulators"/>
    <property type="match status" value="1"/>
</dbReference>
<dbReference type="CDD" id="cd17574">
    <property type="entry name" value="REC_OmpR"/>
    <property type="match status" value="1"/>
</dbReference>
<dbReference type="PROSITE" id="PS51755">
    <property type="entry name" value="OMPR_PHOB"/>
    <property type="match status" value="1"/>
</dbReference>
<dbReference type="InterPro" id="IPR036388">
    <property type="entry name" value="WH-like_DNA-bd_sf"/>
</dbReference>
<keyword evidence="4 7" id="KW-0238">DNA-binding</keyword>
<name>A0A0F2DYY6_STRMT</name>
<feature type="modified residue" description="4-aspartylphosphate" evidence="6">
    <location>
        <position position="52"/>
    </location>
</feature>
<dbReference type="PATRIC" id="fig|28037.215.peg.1007"/>
<dbReference type="Pfam" id="PF00486">
    <property type="entry name" value="Trans_reg_C"/>
    <property type="match status" value="1"/>
</dbReference>
<dbReference type="SUPFAM" id="SSF52172">
    <property type="entry name" value="CheY-like"/>
    <property type="match status" value="1"/>
</dbReference>
<sequence length="227" mass="26324">MYKILVVDDDFEILKLMRTILEMKNYQVTTYQEVTVPININNFKGFDLILLDVMMPNIDGMQICKQIRNKVSSPIIFVSAKDTEEDIVSGLNLGGDDYITKPFSINQLIAKVAANLKREERYKQGELSNQIVRELSPITIYLQEKIVCINGDSLAFTSREYDIIELLSSNPRKIFTVQDIYENVYDDDAETLFRSISEYIYQIRLKFSSYGINPIKTVRGMGYKWHE</sequence>
<dbReference type="SMART" id="SM00862">
    <property type="entry name" value="Trans_reg_C"/>
    <property type="match status" value="1"/>
</dbReference>
<dbReference type="Proteomes" id="UP000033590">
    <property type="component" value="Unassembled WGS sequence"/>
</dbReference>
<dbReference type="InterPro" id="IPR039420">
    <property type="entry name" value="WalR-like"/>
</dbReference>
<dbReference type="Proteomes" id="UP000190872">
    <property type="component" value="Unassembled WGS sequence"/>
</dbReference>
<dbReference type="Gene3D" id="3.40.50.2300">
    <property type="match status" value="1"/>
</dbReference>
<evidence type="ECO:0000256" key="3">
    <source>
        <dbReference type="ARBA" id="ARBA00023015"/>
    </source>
</evidence>
<dbReference type="AlphaFoldDB" id="A0A0F2DYY6"/>
<evidence type="ECO:0000256" key="5">
    <source>
        <dbReference type="ARBA" id="ARBA00023163"/>
    </source>
</evidence>
<dbReference type="GO" id="GO:0006355">
    <property type="term" value="P:regulation of DNA-templated transcription"/>
    <property type="evidence" value="ECO:0007669"/>
    <property type="project" value="InterPro"/>
</dbReference>
<keyword evidence="2" id="KW-0902">Two-component regulatory system</keyword>
<evidence type="ECO:0000313" key="10">
    <source>
        <dbReference type="EMBL" id="KJQ74746.1"/>
    </source>
</evidence>
<dbReference type="InterPro" id="IPR001867">
    <property type="entry name" value="OmpR/PhoB-type_DNA-bd"/>
</dbReference>
<dbReference type="RefSeq" id="WP_045606107.1">
    <property type="nucleotide sequence ID" value="NZ_JBPAFN010000003.1"/>
</dbReference>
<evidence type="ECO:0000259" key="8">
    <source>
        <dbReference type="PROSITE" id="PS50110"/>
    </source>
</evidence>
<dbReference type="GO" id="GO:0000156">
    <property type="term" value="F:phosphorelay response regulator activity"/>
    <property type="evidence" value="ECO:0007669"/>
    <property type="project" value="TreeGrafter"/>
</dbReference>
<proteinExistence type="predicted"/>
<reference evidence="11 13" key="2">
    <citation type="submission" date="2017-02" db="EMBL/GenBank/DDBJ databases">
        <title>Draft genome sequence of Streptococcus mitis CCUG 61082.</title>
        <authorList>
            <person name="Salva-Serra F."/>
            <person name="Engstrom-Jakobsson H."/>
            <person name="Thorell K."/>
            <person name="Jaen-Luchoro D."/>
            <person name="Gonzales-Siles L."/>
            <person name="Karlsson R."/>
            <person name="Gomila M."/>
            <person name="Yazdan S."/>
            <person name="Boulund F."/>
            <person name="Johnning A."/>
            <person name="Engstrand L."/>
            <person name="Kristiansson E."/>
            <person name="Moore E."/>
        </authorList>
    </citation>
    <scope>NUCLEOTIDE SEQUENCE [LARGE SCALE GENOMIC DNA]</scope>
    <source>
        <strain evidence="11 13">CCUG 61082</strain>
    </source>
</reference>
<feature type="domain" description="Response regulatory" evidence="8">
    <location>
        <begin position="3"/>
        <end position="116"/>
    </location>
</feature>
<dbReference type="Gene3D" id="6.10.250.690">
    <property type="match status" value="1"/>
</dbReference>
<dbReference type="CDD" id="cd00383">
    <property type="entry name" value="trans_reg_C"/>
    <property type="match status" value="1"/>
</dbReference>
<dbReference type="PROSITE" id="PS50110">
    <property type="entry name" value="RESPONSE_REGULATORY"/>
    <property type="match status" value="1"/>
</dbReference>
<dbReference type="InterPro" id="IPR016032">
    <property type="entry name" value="Sig_transdc_resp-reg_C-effctor"/>
</dbReference>
<comment type="caution">
    <text evidence="10">The sequence shown here is derived from an EMBL/GenBank/DDBJ whole genome shotgun (WGS) entry which is preliminary data.</text>
</comment>
<dbReference type="InterPro" id="IPR001789">
    <property type="entry name" value="Sig_transdc_resp-reg_receiver"/>
</dbReference>
<keyword evidence="3" id="KW-0805">Transcription regulation</keyword>
<accession>A0A0F2DYY6</accession>
<keyword evidence="5" id="KW-0804">Transcription</keyword>
<dbReference type="Pfam" id="PF00072">
    <property type="entry name" value="Response_reg"/>
    <property type="match status" value="1"/>
</dbReference>
<gene>
    <name evidence="11" type="ORF">B0179_04085</name>
    <name evidence="10" type="ORF">TZ93_01026</name>
</gene>
<evidence type="ECO:0000256" key="1">
    <source>
        <dbReference type="ARBA" id="ARBA00022553"/>
    </source>
</evidence>
<evidence type="ECO:0000256" key="2">
    <source>
        <dbReference type="ARBA" id="ARBA00023012"/>
    </source>
</evidence>
<evidence type="ECO:0000313" key="11">
    <source>
        <dbReference type="EMBL" id="OOR80628.1"/>
    </source>
</evidence>
<feature type="DNA-binding region" description="OmpR/PhoB-type" evidence="7">
    <location>
        <begin position="130"/>
        <end position="227"/>
    </location>
</feature>
<evidence type="ECO:0000256" key="4">
    <source>
        <dbReference type="ARBA" id="ARBA00023125"/>
    </source>
</evidence>
<evidence type="ECO:0000313" key="13">
    <source>
        <dbReference type="Proteomes" id="UP000190872"/>
    </source>
</evidence>
<dbReference type="PANTHER" id="PTHR48111">
    <property type="entry name" value="REGULATOR OF RPOS"/>
    <property type="match status" value="1"/>
</dbReference>
<organism evidence="10 12">
    <name type="scientific">Streptococcus mitis</name>
    <dbReference type="NCBI Taxonomy" id="28037"/>
    <lineage>
        <taxon>Bacteria</taxon>
        <taxon>Bacillati</taxon>
        <taxon>Bacillota</taxon>
        <taxon>Bacilli</taxon>
        <taxon>Lactobacillales</taxon>
        <taxon>Streptococcaceae</taxon>
        <taxon>Streptococcus</taxon>
        <taxon>Streptococcus mitis group</taxon>
    </lineage>
</organism>
<dbReference type="GO" id="GO:0032993">
    <property type="term" value="C:protein-DNA complex"/>
    <property type="evidence" value="ECO:0007669"/>
    <property type="project" value="TreeGrafter"/>
</dbReference>
<evidence type="ECO:0000256" key="6">
    <source>
        <dbReference type="PROSITE-ProRule" id="PRU00169"/>
    </source>
</evidence>
<evidence type="ECO:0000259" key="9">
    <source>
        <dbReference type="PROSITE" id="PS51755"/>
    </source>
</evidence>
<evidence type="ECO:0000256" key="7">
    <source>
        <dbReference type="PROSITE-ProRule" id="PRU01091"/>
    </source>
</evidence>
<dbReference type="GO" id="GO:0000976">
    <property type="term" value="F:transcription cis-regulatory region binding"/>
    <property type="evidence" value="ECO:0007669"/>
    <property type="project" value="TreeGrafter"/>
</dbReference>
<dbReference type="EMBL" id="JYGS01000004">
    <property type="protein sequence ID" value="KJQ74746.1"/>
    <property type="molecule type" value="Genomic_DNA"/>
</dbReference>
<dbReference type="EMBL" id="MUXS01000006">
    <property type="protein sequence ID" value="OOR80628.1"/>
    <property type="molecule type" value="Genomic_DNA"/>
</dbReference>
<protein>
    <submittedName>
        <fullName evidence="11">DNA-binding response regulator</fullName>
    </submittedName>
    <submittedName>
        <fullName evidence="10">Response regulator protein</fullName>
    </submittedName>
</protein>
<dbReference type="InterPro" id="IPR011006">
    <property type="entry name" value="CheY-like_superfamily"/>
</dbReference>
<dbReference type="PANTHER" id="PTHR48111:SF2">
    <property type="entry name" value="RESPONSE REGULATOR SAER"/>
    <property type="match status" value="1"/>
</dbReference>